<reference evidence="1" key="1">
    <citation type="submission" date="2014-09" db="EMBL/GenBank/DDBJ databases">
        <authorList>
            <person name="Magalhaes I.L.F."/>
            <person name="Oliveira U."/>
            <person name="Santos F.R."/>
            <person name="Vidigal T.H.D.A."/>
            <person name="Brescovit A.D."/>
            <person name="Santos A.J."/>
        </authorList>
    </citation>
    <scope>NUCLEOTIDE SEQUENCE</scope>
    <source>
        <tissue evidence="1">Shoot tissue taken approximately 20 cm above the soil surface</tissue>
    </source>
</reference>
<sequence length="40" mass="4565">MCNLPPRLELKPHLKMRPKHLRSLLHKGHLSLGSQQGLKA</sequence>
<organism evidence="1">
    <name type="scientific">Arundo donax</name>
    <name type="common">Giant reed</name>
    <name type="synonym">Donax arundinaceus</name>
    <dbReference type="NCBI Taxonomy" id="35708"/>
    <lineage>
        <taxon>Eukaryota</taxon>
        <taxon>Viridiplantae</taxon>
        <taxon>Streptophyta</taxon>
        <taxon>Embryophyta</taxon>
        <taxon>Tracheophyta</taxon>
        <taxon>Spermatophyta</taxon>
        <taxon>Magnoliopsida</taxon>
        <taxon>Liliopsida</taxon>
        <taxon>Poales</taxon>
        <taxon>Poaceae</taxon>
        <taxon>PACMAD clade</taxon>
        <taxon>Arundinoideae</taxon>
        <taxon>Arundineae</taxon>
        <taxon>Arundo</taxon>
    </lineage>
</organism>
<name>A0A0A9F4S5_ARUDO</name>
<protein>
    <submittedName>
        <fullName evidence="1">Uncharacterized protein</fullName>
    </submittedName>
</protein>
<dbReference type="AlphaFoldDB" id="A0A0A9F4S5"/>
<dbReference type="EMBL" id="GBRH01191692">
    <property type="protein sequence ID" value="JAE06204.1"/>
    <property type="molecule type" value="Transcribed_RNA"/>
</dbReference>
<accession>A0A0A9F4S5</accession>
<proteinExistence type="predicted"/>
<evidence type="ECO:0000313" key="1">
    <source>
        <dbReference type="EMBL" id="JAE06204.1"/>
    </source>
</evidence>
<reference evidence="1" key="2">
    <citation type="journal article" date="2015" name="Data Brief">
        <title>Shoot transcriptome of the giant reed, Arundo donax.</title>
        <authorList>
            <person name="Barrero R.A."/>
            <person name="Guerrero F.D."/>
            <person name="Moolhuijzen P."/>
            <person name="Goolsby J.A."/>
            <person name="Tidwell J."/>
            <person name="Bellgard S.E."/>
            <person name="Bellgard M.I."/>
        </authorList>
    </citation>
    <scope>NUCLEOTIDE SEQUENCE</scope>
    <source>
        <tissue evidence="1">Shoot tissue taken approximately 20 cm above the soil surface</tissue>
    </source>
</reference>